<dbReference type="EnsemblPlants" id="AVESA.00010b.r2.5CG0863530.1">
    <property type="protein sequence ID" value="AVESA.00010b.r2.5CG0863530.1.CDS"/>
    <property type="gene ID" value="AVESA.00010b.r2.5CG0863530"/>
</dbReference>
<name>A0ACD5XW15_AVESA</name>
<dbReference type="Proteomes" id="UP001732700">
    <property type="component" value="Chromosome 5C"/>
</dbReference>
<keyword evidence="2" id="KW-1185">Reference proteome</keyword>
<evidence type="ECO:0000313" key="1">
    <source>
        <dbReference type="EnsemblPlants" id="AVESA.00010b.r2.5CG0863530.1.CDS"/>
    </source>
</evidence>
<accession>A0ACD5XW15</accession>
<reference evidence="1" key="2">
    <citation type="submission" date="2025-09" db="UniProtKB">
        <authorList>
            <consortium name="EnsemblPlants"/>
        </authorList>
    </citation>
    <scope>IDENTIFICATION</scope>
</reference>
<protein>
    <submittedName>
        <fullName evidence="1">Uncharacterized protein</fullName>
    </submittedName>
</protein>
<proteinExistence type="predicted"/>
<reference evidence="1" key="1">
    <citation type="submission" date="2021-05" db="EMBL/GenBank/DDBJ databases">
        <authorList>
            <person name="Scholz U."/>
            <person name="Mascher M."/>
            <person name="Fiebig A."/>
        </authorList>
    </citation>
    <scope>NUCLEOTIDE SEQUENCE [LARGE SCALE GENOMIC DNA]</scope>
</reference>
<sequence length="705" mass="78255">MAPPPLGDLTHLLAEVASRLSRPPGGDSLSASISSLAAALNPSATASASGTRVLDAALSLMCFDPQEVDRSRLNYMVRTIVSALSESVSCRVVRTDERNGGGEMLCFGSSLSPGDCRELVRSCAALVEKSGDSDAAGHSYDLLHAVVKTALLSPCYQSLFPLPYYREVGEASYEMGAIPMDLTGHPSYQVLPSDGSIPPRALLWHLDPSFLKHDLSAMLREAISRPLLYLRKELHDRVAWRVIIICLVCSPPAFLEMRSLFHIWFLAMGVVSVLELSTAVVSSVLNVLLEPMGWGISMELGQKFPIARAYFPSQQRELLAILTGPISCRRFMDLVSYIETVAHLDKTRSSNSLWKNRQSQPSKGSHFGRKPTSKGLVKFKYSSAWLMITNFPIWFSFATALLFHQEGSQGYLSEILSKEKTAGSISDISLAQRAAFYLSWVLCPSNVDECQVLANNMVDLSHAWFRNSKRRPSYAYHTSTVNHRRKLRIPTAQNTEKLYASTNPVSTLIKEFDEHCVKFCSITAISQVQDEDMPDAPLSCPNFLHLRIPLGALLVSSSCISEQDCDMLLHYTSTGLVLEPNEVQIKTKDHSGYAGFSSTYRGSTERWALSGACLIFGWLDIIDDMSAAIFECEDTCRHFVSELRTKTGPYLLKCVNLLLNQAGQDKDFIIDLRDRLLNWNNEGQNFDGCEAFKDVILQMNTKVLL</sequence>
<organism evidence="1 2">
    <name type="scientific">Avena sativa</name>
    <name type="common">Oat</name>
    <dbReference type="NCBI Taxonomy" id="4498"/>
    <lineage>
        <taxon>Eukaryota</taxon>
        <taxon>Viridiplantae</taxon>
        <taxon>Streptophyta</taxon>
        <taxon>Embryophyta</taxon>
        <taxon>Tracheophyta</taxon>
        <taxon>Spermatophyta</taxon>
        <taxon>Magnoliopsida</taxon>
        <taxon>Liliopsida</taxon>
        <taxon>Poales</taxon>
        <taxon>Poaceae</taxon>
        <taxon>BOP clade</taxon>
        <taxon>Pooideae</taxon>
        <taxon>Poodae</taxon>
        <taxon>Poeae</taxon>
        <taxon>Poeae Chloroplast Group 1 (Aveneae type)</taxon>
        <taxon>Aveninae</taxon>
        <taxon>Avena</taxon>
    </lineage>
</organism>
<evidence type="ECO:0000313" key="2">
    <source>
        <dbReference type="Proteomes" id="UP001732700"/>
    </source>
</evidence>